<dbReference type="AlphaFoldDB" id="A0A6B1FA34"/>
<gene>
    <name evidence="1" type="ORF">F4162_06465</name>
</gene>
<comment type="caution">
    <text evidence="1">The sequence shown here is derived from an EMBL/GenBank/DDBJ whole genome shotgun (WGS) entry which is preliminary data.</text>
</comment>
<accession>A0A6B1FA34</accession>
<name>A0A6B1FA34_9SYNE</name>
<proteinExistence type="predicted"/>
<sequence>MSGSIYVHVTAGALVDTQPPYGPHKTLYNRFRRWWDQGVFPLTFSELARSDDTETEVLLMGATDLNVHPHQRGMSSKPPVACDKKGCPVGLERKAMQRFTGGCCAAEGSARCDGLAWGQGV</sequence>
<dbReference type="EMBL" id="VYDO01000209">
    <property type="protein sequence ID" value="MYG38606.1"/>
    <property type="molecule type" value="Genomic_DNA"/>
</dbReference>
<organism evidence="1">
    <name type="scientific">Synechococcus sp. SB0676_bin_10</name>
    <dbReference type="NCBI Taxonomy" id="2604869"/>
    <lineage>
        <taxon>Bacteria</taxon>
        <taxon>Bacillati</taxon>
        <taxon>Cyanobacteriota</taxon>
        <taxon>Cyanophyceae</taxon>
        <taxon>Synechococcales</taxon>
        <taxon>Synechococcaceae</taxon>
        <taxon>Synechococcus</taxon>
    </lineage>
</organism>
<reference evidence="1" key="1">
    <citation type="submission" date="2019-09" db="EMBL/GenBank/DDBJ databases">
        <title>Characterisation of the sponge microbiome using genome-centric metagenomics.</title>
        <authorList>
            <person name="Engelberts J.P."/>
            <person name="Robbins S.J."/>
            <person name="De Goeij J.M."/>
            <person name="Aranda M."/>
            <person name="Bell S.C."/>
            <person name="Webster N.S."/>
        </authorList>
    </citation>
    <scope>NUCLEOTIDE SEQUENCE</scope>
    <source>
        <strain evidence="1">SB0676_bin_10</strain>
    </source>
</reference>
<evidence type="ECO:0000313" key="1">
    <source>
        <dbReference type="EMBL" id="MYG38606.1"/>
    </source>
</evidence>
<protein>
    <submittedName>
        <fullName evidence="1">Transposase</fullName>
    </submittedName>
</protein>